<keyword evidence="4" id="KW-1185">Reference proteome</keyword>
<feature type="transmembrane region" description="Helical" evidence="1">
    <location>
        <begin position="69"/>
        <end position="86"/>
    </location>
</feature>
<keyword evidence="1" id="KW-0472">Membrane</keyword>
<dbReference type="InterPro" id="IPR046216">
    <property type="entry name" value="DUF6249"/>
</dbReference>
<dbReference type="Proteomes" id="UP001596116">
    <property type="component" value="Unassembled WGS sequence"/>
</dbReference>
<evidence type="ECO:0000313" key="4">
    <source>
        <dbReference type="Proteomes" id="UP001596116"/>
    </source>
</evidence>
<dbReference type="RefSeq" id="WP_379881289.1">
    <property type="nucleotide sequence ID" value="NZ_JBHPON010000003.1"/>
</dbReference>
<dbReference type="EMBL" id="JBHPON010000003">
    <property type="protein sequence ID" value="MFC6037314.1"/>
    <property type="molecule type" value="Genomic_DNA"/>
</dbReference>
<sequence>MGEDVLIPFVVFGSLAVIVVSAFYFSYKKRTVVYDAIKVAIEKTGTVDAALVEAIIRDNVGPYADLRKGIILIAVAAAFILLGFSIPDEEAVGPMIGVASFPGLIGLAYVAFHFFAPREATV</sequence>
<reference evidence="3 4" key="1">
    <citation type="submission" date="2024-09" db="EMBL/GenBank/DDBJ databases">
        <authorList>
            <person name="Zhang Z.-H."/>
        </authorList>
    </citation>
    <scope>NUCLEOTIDE SEQUENCE [LARGE SCALE GENOMIC DNA]</scope>
    <source>
        <strain evidence="3 4">HHTR114</strain>
    </source>
</reference>
<evidence type="ECO:0000259" key="2">
    <source>
        <dbReference type="Pfam" id="PF19762"/>
    </source>
</evidence>
<feature type="domain" description="DUF6249" evidence="2">
    <location>
        <begin position="6"/>
        <end position="114"/>
    </location>
</feature>
<evidence type="ECO:0000256" key="1">
    <source>
        <dbReference type="SAM" id="Phobius"/>
    </source>
</evidence>
<feature type="transmembrane region" description="Helical" evidence="1">
    <location>
        <begin position="6"/>
        <end position="27"/>
    </location>
</feature>
<feature type="transmembrane region" description="Helical" evidence="1">
    <location>
        <begin position="92"/>
        <end position="116"/>
    </location>
</feature>
<evidence type="ECO:0000313" key="3">
    <source>
        <dbReference type="EMBL" id="MFC6037314.1"/>
    </source>
</evidence>
<accession>A0ABW1KZA3</accession>
<proteinExistence type="predicted"/>
<dbReference type="Pfam" id="PF19762">
    <property type="entry name" value="DUF6249"/>
    <property type="match status" value="1"/>
</dbReference>
<keyword evidence="1" id="KW-0812">Transmembrane</keyword>
<gene>
    <name evidence="3" type="ORF">ACFMB1_17280</name>
</gene>
<organism evidence="3 4">
    <name type="scientific">Hyphococcus aureus</name>
    <dbReference type="NCBI Taxonomy" id="2666033"/>
    <lineage>
        <taxon>Bacteria</taxon>
        <taxon>Pseudomonadati</taxon>
        <taxon>Pseudomonadota</taxon>
        <taxon>Alphaproteobacteria</taxon>
        <taxon>Parvularculales</taxon>
        <taxon>Parvularculaceae</taxon>
        <taxon>Hyphococcus</taxon>
    </lineage>
</organism>
<comment type="caution">
    <text evidence="3">The sequence shown here is derived from an EMBL/GenBank/DDBJ whole genome shotgun (WGS) entry which is preliminary data.</text>
</comment>
<keyword evidence="1" id="KW-1133">Transmembrane helix</keyword>
<protein>
    <submittedName>
        <fullName evidence="3">DUF6249 domain-containing protein</fullName>
    </submittedName>
</protein>
<name>A0ABW1KZA3_9PROT</name>